<protein>
    <submittedName>
        <fullName evidence="7">Ribosomal protein S7</fullName>
    </submittedName>
</protein>
<feature type="domain" description="Small ribosomal subunit protein uS7" evidence="6">
    <location>
        <begin position="169"/>
        <end position="225"/>
    </location>
</feature>
<feature type="region of interest" description="Disordered" evidence="5">
    <location>
        <begin position="121"/>
        <end position="141"/>
    </location>
</feature>
<dbReference type="SUPFAM" id="SSF47973">
    <property type="entry name" value="Ribosomal protein S7"/>
    <property type="match status" value="2"/>
</dbReference>
<evidence type="ECO:0000313" key="7">
    <source>
        <dbReference type="EMBL" id="BBQ09621.1"/>
    </source>
</evidence>
<evidence type="ECO:0000256" key="2">
    <source>
        <dbReference type="ARBA" id="ARBA00022980"/>
    </source>
</evidence>
<feature type="compositionally biased region" description="Polar residues" evidence="5">
    <location>
        <begin position="126"/>
        <end position="141"/>
    </location>
</feature>
<sequence length="244" mass="27686">MPRRSVKKKRIILPDPIYNSITVHMLINRLLKKGKKSIACRIVYNTLKQITLTFGQDNIEINPVDVLEKAIDNVTPRVEIQPRRRGGAIQLVPRPLKLETSNDSFSSSPLPLQLPEANKQGRLGKANQSEKTPPLKLSQSLRVAQRREKESLIKREQPEKGFAKEIASRTDRSKAIALRWILEGCHKRTGQSMIQRLKNEIIDAYKKAGYAVKKRDELHKIAINNAMYAKNPQTIINAIAKSNS</sequence>
<dbReference type="GO" id="GO:0006412">
    <property type="term" value="P:translation"/>
    <property type="evidence" value="ECO:0007669"/>
    <property type="project" value="InterPro"/>
</dbReference>
<keyword evidence="7" id="KW-0934">Plastid</keyword>
<evidence type="ECO:0000256" key="5">
    <source>
        <dbReference type="SAM" id="MobiDB-lite"/>
    </source>
</evidence>
<geneLocation type="plastid" evidence="7"/>
<comment type="similarity">
    <text evidence="1 4">Belongs to the universal ribosomal protein uS7 family.</text>
</comment>
<gene>
    <name evidence="7" type="primary">rps7</name>
</gene>
<dbReference type="PROSITE" id="PS00052">
    <property type="entry name" value="RIBOSOMAL_S7"/>
    <property type="match status" value="1"/>
</dbReference>
<dbReference type="GO" id="GO:0005840">
    <property type="term" value="C:ribosome"/>
    <property type="evidence" value="ECO:0007669"/>
    <property type="project" value="UniProtKB-KW"/>
</dbReference>
<dbReference type="InterPro" id="IPR000235">
    <property type="entry name" value="Ribosomal_uS7"/>
</dbReference>
<keyword evidence="2 4" id="KW-0689">Ribosomal protein</keyword>
<evidence type="ECO:0000256" key="3">
    <source>
        <dbReference type="ARBA" id="ARBA00023274"/>
    </source>
</evidence>
<dbReference type="InterPro" id="IPR023798">
    <property type="entry name" value="Ribosomal_uS7_dom"/>
</dbReference>
<name>A0A7G1GGA4_9CHLO</name>
<dbReference type="PANTHER" id="PTHR11205">
    <property type="entry name" value="RIBOSOMAL PROTEIN S7"/>
    <property type="match status" value="1"/>
</dbReference>
<evidence type="ECO:0000256" key="4">
    <source>
        <dbReference type="RuleBase" id="RU003619"/>
    </source>
</evidence>
<dbReference type="InterPro" id="IPR020606">
    <property type="entry name" value="Ribosomal_uS7_CS"/>
</dbReference>
<dbReference type="GO" id="GO:0003735">
    <property type="term" value="F:structural constituent of ribosome"/>
    <property type="evidence" value="ECO:0007669"/>
    <property type="project" value="InterPro"/>
</dbReference>
<reference evidence="7" key="1">
    <citation type="submission" date="2019-12" db="EMBL/GenBank/DDBJ databases">
        <title>A plastid genome of a nonphotosynthetic green alga.</title>
        <authorList>
            <person name="Kamikawa R."/>
        </authorList>
    </citation>
    <scope>NUCLEOTIDE SEQUENCE</scope>
    <source>
        <strain evidence="7">NrCl902</strain>
    </source>
</reference>
<keyword evidence="3 4" id="KW-0687">Ribonucleoprotein</keyword>
<proteinExistence type="inferred from homology"/>
<dbReference type="InterPro" id="IPR036823">
    <property type="entry name" value="Ribosomal_uS7_dom_sf"/>
</dbReference>
<evidence type="ECO:0000256" key="1">
    <source>
        <dbReference type="ARBA" id="ARBA00007151"/>
    </source>
</evidence>
<dbReference type="Pfam" id="PF00177">
    <property type="entry name" value="Ribosomal_S7"/>
    <property type="match status" value="2"/>
</dbReference>
<dbReference type="GO" id="GO:1990904">
    <property type="term" value="C:ribonucleoprotein complex"/>
    <property type="evidence" value="ECO:0007669"/>
    <property type="project" value="UniProtKB-KW"/>
</dbReference>
<organism evidence="7">
    <name type="scientific">Volvocales sp. NrCl902</name>
    <dbReference type="NCBI Taxonomy" id="2682054"/>
    <lineage>
        <taxon>Eukaryota</taxon>
        <taxon>Viridiplantae</taxon>
        <taxon>Chlorophyta</taxon>
        <taxon>core chlorophytes</taxon>
        <taxon>Chlorophyceae</taxon>
        <taxon>CS clade</taxon>
        <taxon>Chlamydomonadales</taxon>
    </lineage>
</organism>
<dbReference type="GO" id="GO:0003723">
    <property type="term" value="F:RNA binding"/>
    <property type="evidence" value="ECO:0007669"/>
    <property type="project" value="InterPro"/>
</dbReference>
<dbReference type="Gene3D" id="1.10.455.10">
    <property type="entry name" value="Ribosomal protein S7 domain"/>
    <property type="match status" value="2"/>
</dbReference>
<evidence type="ECO:0000259" key="6">
    <source>
        <dbReference type="Pfam" id="PF00177"/>
    </source>
</evidence>
<dbReference type="EMBL" id="LC516060">
    <property type="protein sequence ID" value="BBQ09621.1"/>
    <property type="molecule type" value="Genomic_DNA"/>
</dbReference>
<dbReference type="AlphaFoldDB" id="A0A7G1GGA4"/>
<accession>A0A7G1GGA4</accession>
<feature type="domain" description="Small ribosomal subunit protein uS7" evidence="6">
    <location>
        <begin position="2"/>
        <end position="98"/>
    </location>
</feature>